<reference evidence="3" key="2">
    <citation type="submission" date="2025-08" db="UniProtKB">
        <authorList>
            <consortium name="RefSeq"/>
        </authorList>
    </citation>
    <scope>IDENTIFICATION</scope>
    <source>
        <tissue evidence="3">Leaf</tissue>
    </source>
</reference>
<keyword evidence="1" id="KW-1133">Transmembrane helix</keyword>
<evidence type="ECO:0000313" key="3">
    <source>
        <dbReference type="RefSeq" id="XP_019098766.1"/>
    </source>
</evidence>
<accession>A0ABM1RIC8</accession>
<evidence type="ECO:0000256" key="1">
    <source>
        <dbReference type="SAM" id="Phobius"/>
    </source>
</evidence>
<keyword evidence="1" id="KW-0472">Membrane</keyword>
<gene>
    <name evidence="3" type="primary">LOC109132105</name>
</gene>
<name>A0ABM1RIC8_CAMSA</name>
<evidence type="ECO:0000313" key="2">
    <source>
        <dbReference type="Proteomes" id="UP000694864"/>
    </source>
</evidence>
<sequence length="86" mass="9844">ILIVATLIALWMIGEPVDYENFEISKASFRETMRILAIMMATLYYAVSVQVLFALVIGVINHIRFVKEMGLLHGFLTLAFFLMNLF</sequence>
<reference evidence="2" key="1">
    <citation type="journal article" date="2014" name="Nat. Commun.">
        <title>The emerging biofuel crop Camelina sativa retains a highly undifferentiated hexaploid genome structure.</title>
        <authorList>
            <person name="Kagale S."/>
            <person name="Koh C."/>
            <person name="Nixon J."/>
            <person name="Bollina V."/>
            <person name="Clarke W.E."/>
            <person name="Tuteja R."/>
            <person name="Spillane C."/>
            <person name="Robinson S.J."/>
            <person name="Links M.G."/>
            <person name="Clarke C."/>
            <person name="Higgins E.E."/>
            <person name="Huebert T."/>
            <person name="Sharpe A.G."/>
            <person name="Parkin I.A."/>
        </authorList>
    </citation>
    <scope>NUCLEOTIDE SEQUENCE [LARGE SCALE GENOMIC DNA]</scope>
    <source>
        <strain evidence="2">cv. DH55</strain>
    </source>
</reference>
<dbReference type="RefSeq" id="XP_019098766.1">
    <property type="nucleotide sequence ID" value="XM_019243221.1"/>
</dbReference>
<proteinExistence type="predicted"/>
<organism evidence="2 3">
    <name type="scientific">Camelina sativa</name>
    <name type="common">False flax</name>
    <name type="synonym">Myagrum sativum</name>
    <dbReference type="NCBI Taxonomy" id="90675"/>
    <lineage>
        <taxon>Eukaryota</taxon>
        <taxon>Viridiplantae</taxon>
        <taxon>Streptophyta</taxon>
        <taxon>Embryophyta</taxon>
        <taxon>Tracheophyta</taxon>
        <taxon>Spermatophyta</taxon>
        <taxon>Magnoliopsida</taxon>
        <taxon>eudicotyledons</taxon>
        <taxon>Gunneridae</taxon>
        <taxon>Pentapetalae</taxon>
        <taxon>rosids</taxon>
        <taxon>malvids</taxon>
        <taxon>Brassicales</taxon>
        <taxon>Brassicaceae</taxon>
        <taxon>Camelineae</taxon>
        <taxon>Camelina</taxon>
    </lineage>
</organism>
<keyword evidence="1" id="KW-0812">Transmembrane</keyword>
<feature type="non-terminal residue" evidence="3">
    <location>
        <position position="86"/>
    </location>
</feature>
<protein>
    <submittedName>
        <fullName evidence="3">Uncharacterized protein LOC109132105</fullName>
    </submittedName>
</protein>
<dbReference type="GeneID" id="109132105"/>
<feature type="transmembrane region" description="Helical" evidence="1">
    <location>
        <begin position="35"/>
        <end position="63"/>
    </location>
</feature>
<dbReference type="Proteomes" id="UP000694864">
    <property type="component" value="Unplaced"/>
</dbReference>
<feature type="non-terminal residue" evidence="3">
    <location>
        <position position="1"/>
    </location>
</feature>
<keyword evidence="2" id="KW-1185">Reference proteome</keyword>